<dbReference type="AlphaFoldDB" id="A0A8X6MTY1"/>
<evidence type="ECO:0000313" key="2">
    <source>
        <dbReference type="Proteomes" id="UP000887013"/>
    </source>
</evidence>
<accession>A0A8X6MTY1</accession>
<reference evidence="1" key="1">
    <citation type="submission" date="2020-08" db="EMBL/GenBank/DDBJ databases">
        <title>Multicomponent nature underlies the extraordinary mechanical properties of spider dragline silk.</title>
        <authorList>
            <person name="Kono N."/>
            <person name="Nakamura H."/>
            <person name="Mori M."/>
            <person name="Yoshida Y."/>
            <person name="Ohtoshi R."/>
            <person name="Malay A.D."/>
            <person name="Moran D.A.P."/>
            <person name="Tomita M."/>
            <person name="Numata K."/>
            <person name="Arakawa K."/>
        </authorList>
    </citation>
    <scope>NUCLEOTIDE SEQUENCE</scope>
</reference>
<protein>
    <submittedName>
        <fullName evidence="1">Uncharacterized protein</fullName>
    </submittedName>
</protein>
<organism evidence="1 2">
    <name type="scientific">Nephila pilipes</name>
    <name type="common">Giant wood spider</name>
    <name type="synonym">Nephila maculata</name>
    <dbReference type="NCBI Taxonomy" id="299642"/>
    <lineage>
        <taxon>Eukaryota</taxon>
        <taxon>Metazoa</taxon>
        <taxon>Ecdysozoa</taxon>
        <taxon>Arthropoda</taxon>
        <taxon>Chelicerata</taxon>
        <taxon>Arachnida</taxon>
        <taxon>Araneae</taxon>
        <taxon>Araneomorphae</taxon>
        <taxon>Entelegynae</taxon>
        <taxon>Araneoidea</taxon>
        <taxon>Nephilidae</taxon>
        <taxon>Nephila</taxon>
    </lineage>
</organism>
<keyword evidence="2" id="KW-1185">Reference proteome</keyword>
<dbReference type="Proteomes" id="UP000887013">
    <property type="component" value="Unassembled WGS sequence"/>
</dbReference>
<gene>
    <name evidence="1" type="ORF">NPIL_227281</name>
</gene>
<dbReference type="OrthoDB" id="6433392at2759"/>
<comment type="caution">
    <text evidence="1">The sequence shown here is derived from an EMBL/GenBank/DDBJ whole genome shotgun (WGS) entry which is preliminary data.</text>
</comment>
<dbReference type="EMBL" id="BMAW01002265">
    <property type="protein sequence ID" value="GFS77721.1"/>
    <property type="molecule type" value="Genomic_DNA"/>
</dbReference>
<sequence length="102" mass="11591">MQSSCNSEVVNSFDMFTSASNIRSIPWKSKDFNILEWNAGGLYQAKKTDLRETLLTFDIDVIAIMKVNLTEEQLKFPQSLGYVTYLLSKFRQIASGIFVGIK</sequence>
<proteinExistence type="predicted"/>
<name>A0A8X6MTY1_NEPPI</name>
<evidence type="ECO:0000313" key="1">
    <source>
        <dbReference type="EMBL" id="GFS77721.1"/>
    </source>
</evidence>